<dbReference type="FunFam" id="3.80.10.10:FF:000213">
    <property type="entry name" value="Tyrosine-sulfated glycopeptide receptor 1"/>
    <property type="match status" value="1"/>
</dbReference>
<keyword evidence="9 12" id="KW-0472">Membrane</keyword>
<feature type="domain" description="Leucine-rich repeat-containing N-terminal plant-type" evidence="14">
    <location>
        <begin position="27"/>
        <end position="64"/>
    </location>
</feature>
<feature type="chain" id="PRO_5044787588" description="Leucine-rich repeat-containing N-terminal plant-type domain-containing protein" evidence="13">
    <location>
        <begin position="24"/>
        <end position="604"/>
    </location>
</feature>
<reference evidence="16" key="1">
    <citation type="submission" date="2024-06" db="EMBL/GenBank/DDBJ databases">
        <authorList>
            <person name="Ryan C."/>
        </authorList>
    </citation>
    <scope>NUCLEOTIDE SEQUENCE [LARGE SCALE GENOMIC DNA]</scope>
</reference>
<dbReference type="InterPro" id="IPR032675">
    <property type="entry name" value="LRR_dom_sf"/>
</dbReference>
<evidence type="ECO:0000256" key="10">
    <source>
        <dbReference type="ARBA" id="ARBA00023170"/>
    </source>
</evidence>
<evidence type="ECO:0000256" key="1">
    <source>
        <dbReference type="ARBA" id="ARBA00004251"/>
    </source>
</evidence>
<evidence type="ECO:0000256" key="11">
    <source>
        <dbReference type="ARBA" id="ARBA00023180"/>
    </source>
</evidence>
<protein>
    <recommendedName>
        <fullName evidence="14">Leucine-rich repeat-containing N-terminal plant-type domain-containing protein</fullName>
    </recommendedName>
</protein>
<organism evidence="15 16">
    <name type="scientific">Urochloa decumbens</name>
    <dbReference type="NCBI Taxonomy" id="240449"/>
    <lineage>
        <taxon>Eukaryota</taxon>
        <taxon>Viridiplantae</taxon>
        <taxon>Streptophyta</taxon>
        <taxon>Embryophyta</taxon>
        <taxon>Tracheophyta</taxon>
        <taxon>Spermatophyta</taxon>
        <taxon>Magnoliopsida</taxon>
        <taxon>Liliopsida</taxon>
        <taxon>Poales</taxon>
        <taxon>Poaceae</taxon>
        <taxon>PACMAD clade</taxon>
        <taxon>Panicoideae</taxon>
        <taxon>Panicodae</taxon>
        <taxon>Paniceae</taxon>
        <taxon>Melinidinae</taxon>
        <taxon>Urochloa</taxon>
    </lineage>
</organism>
<proteinExistence type="inferred from homology"/>
<dbReference type="InterPro" id="IPR001611">
    <property type="entry name" value="Leu-rich_rpt"/>
</dbReference>
<reference evidence="15 16" key="2">
    <citation type="submission" date="2024-10" db="EMBL/GenBank/DDBJ databases">
        <authorList>
            <person name="Ryan C."/>
        </authorList>
    </citation>
    <scope>NUCLEOTIDE SEQUENCE [LARGE SCALE GENOMIC DNA]</scope>
</reference>
<evidence type="ECO:0000256" key="6">
    <source>
        <dbReference type="ARBA" id="ARBA00022729"/>
    </source>
</evidence>
<keyword evidence="11" id="KW-0325">Glycoprotein</keyword>
<keyword evidence="10" id="KW-0675">Receptor</keyword>
<dbReference type="Gene3D" id="3.80.10.10">
    <property type="entry name" value="Ribonuclease Inhibitor"/>
    <property type="match status" value="3"/>
</dbReference>
<evidence type="ECO:0000313" key="16">
    <source>
        <dbReference type="Proteomes" id="UP001497457"/>
    </source>
</evidence>
<dbReference type="AlphaFoldDB" id="A0ABC9BFZ1"/>
<evidence type="ECO:0000256" key="7">
    <source>
        <dbReference type="ARBA" id="ARBA00022737"/>
    </source>
</evidence>
<dbReference type="SMART" id="SM00369">
    <property type="entry name" value="LRR_TYP"/>
    <property type="match status" value="5"/>
</dbReference>
<name>A0ABC9BFZ1_9POAL</name>
<dbReference type="PRINTS" id="PR00019">
    <property type="entry name" value="LEURICHRPT"/>
</dbReference>
<dbReference type="Pfam" id="PF08263">
    <property type="entry name" value="LRRNT_2"/>
    <property type="match status" value="1"/>
</dbReference>
<dbReference type="InterPro" id="IPR003591">
    <property type="entry name" value="Leu-rich_rpt_typical-subtyp"/>
</dbReference>
<keyword evidence="7" id="KW-0677">Repeat</keyword>
<dbReference type="PANTHER" id="PTHR48052">
    <property type="entry name" value="UNNAMED PRODUCT"/>
    <property type="match status" value="1"/>
</dbReference>
<keyword evidence="6 13" id="KW-0732">Signal</keyword>
<dbReference type="Pfam" id="PF00560">
    <property type="entry name" value="LRR_1"/>
    <property type="match status" value="5"/>
</dbReference>
<evidence type="ECO:0000256" key="2">
    <source>
        <dbReference type="ARBA" id="ARBA00009592"/>
    </source>
</evidence>
<accession>A0ABC9BFZ1</accession>
<keyword evidence="8 12" id="KW-1133">Transmembrane helix</keyword>
<evidence type="ECO:0000256" key="13">
    <source>
        <dbReference type="SAM" id="SignalP"/>
    </source>
</evidence>
<dbReference type="EMBL" id="OZ075135">
    <property type="protein sequence ID" value="CAL4999850.1"/>
    <property type="molecule type" value="Genomic_DNA"/>
</dbReference>
<evidence type="ECO:0000256" key="3">
    <source>
        <dbReference type="ARBA" id="ARBA00022475"/>
    </source>
</evidence>
<evidence type="ECO:0000259" key="14">
    <source>
        <dbReference type="Pfam" id="PF08263"/>
    </source>
</evidence>
<dbReference type="FunFam" id="3.80.10.10:FF:000403">
    <property type="entry name" value="Receptor-like protein 2"/>
    <property type="match status" value="1"/>
</dbReference>
<evidence type="ECO:0000256" key="8">
    <source>
        <dbReference type="ARBA" id="ARBA00022989"/>
    </source>
</evidence>
<keyword evidence="5 12" id="KW-0812">Transmembrane</keyword>
<evidence type="ECO:0000256" key="5">
    <source>
        <dbReference type="ARBA" id="ARBA00022692"/>
    </source>
</evidence>
<dbReference type="PANTHER" id="PTHR48052:SF86">
    <property type="entry name" value="LEUCINE-RICH REPEAT-CONTAINING N-TERMINAL PLANT-TYPE DOMAIN-CONTAINING PROTEIN"/>
    <property type="match status" value="1"/>
</dbReference>
<dbReference type="GO" id="GO:0005886">
    <property type="term" value="C:plasma membrane"/>
    <property type="evidence" value="ECO:0007669"/>
    <property type="project" value="UniProtKB-SubCell"/>
</dbReference>
<evidence type="ECO:0000256" key="4">
    <source>
        <dbReference type="ARBA" id="ARBA00022614"/>
    </source>
</evidence>
<keyword evidence="3" id="KW-1003">Cell membrane</keyword>
<dbReference type="FunFam" id="3.80.10.10:FF:000530">
    <property type="entry name" value="Receptor-like protein 2"/>
    <property type="match status" value="1"/>
</dbReference>
<dbReference type="Proteomes" id="UP001497457">
    <property type="component" value="Chromosome 25rd"/>
</dbReference>
<comment type="subcellular location">
    <subcellularLocation>
        <location evidence="1">Cell membrane</location>
        <topology evidence="1">Single-pass type I membrane protein</topology>
    </subcellularLocation>
</comment>
<sequence>MFVKPTFGPALVMLISLASLAYSCTEHEKSSLLQFVTDLSHDGGLTGLWDNGTDCCKWEGITCSSGTTVTDVLLSSRSLHGHISPSLGNLTGLLRLNLSHNLLSGGLPLELVSSHSIVVLDVSFNKLNGELQELKSSAPMRPMKVLNISSNFFTGHFPYTTWEVMKSLVALNASNNSFTGQIQPTFCISSPSFAVLELSYNRFSGSIPTVLGNCSMLRVLKANHNILSGTLPDELFNATSLEYLSFSSNALQGILDAMNIAKLKNLKFLILEKITSLERFQNPYASSRDCKKYIWAIMLSKKISNLKSLSFLSLGNNSLTNLTNALQTLSGSKNLTVLLLGLSFKNEIMPDDDSIERFENLQVLLLKSNQLTGSIPNWISSLNFLFYVDISNNSLTGQIPTAITEMPMLKSENTAARLNPRVFELPIYIDSSISLLYRKPSALPNVLMLGNNDFIGVIPPDIGLLKELLSLNLSNNKLAGEIPQGISNLTNLLLLDLSGNHLTGAIPAALNDLHFLSIFNISNNDLEGPIPIGGQLSTFLNSTFNGNPKLCGPMLVHHCGSSETIFPQKVAKETELKIIFAIAFGAFFLLGVLYDQIVLSRFLG</sequence>
<feature type="transmembrane region" description="Helical" evidence="12">
    <location>
        <begin position="576"/>
        <end position="594"/>
    </location>
</feature>
<evidence type="ECO:0000256" key="12">
    <source>
        <dbReference type="SAM" id="Phobius"/>
    </source>
</evidence>
<evidence type="ECO:0000313" key="15">
    <source>
        <dbReference type="EMBL" id="CAL4999850.1"/>
    </source>
</evidence>
<keyword evidence="4" id="KW-0433">Leucine-rich repeat</keyword>
<gene>
    <name evidence="15" type="ORF">URODEC1_LOCUS64553</name>
</gene>
<dbReference type="SUPFAM" id="SSF52058">
    <property type="entry name" value="L domain-like"/>
    <property type="match status" value="1"/>
</dbReference>
<dbReference type="InterPro" id="IPR013210">
    <property type="entry name" value="LRR_N_plant-typ"/>
</dbReference>
<evidence type="ECO:0000256" key="9">
    <source>
        <dbReference type="ARBA" id="ARBA00023136"/>
    </source>
</evidence>
<dbReference type="PROSITE" id="PS51257">
    <property type="entry name" value="PROKAR_LIPOPROTEIN"/>
    <property type="match status" value="1"/>
</dbReference>
<keyword evidence="16" id="KW-1185">Reference proteome</keyword>
<comment type="similarity">
    <text evidence="2">Belongs to the RLP family.</text>
</comment>
<feature type="signal peptide" evidence="13">
    <location>
        <begin position="1"/>
        <end position="23"/>
    </location>
</feature>